<keyword evidence="3" id="KW-0808">Transferase</keyword>
<keyword evidence="6 9" id="KW-0067">ATP-binding</keyword>
<dbReference type="GO" id="GO:0004674">
    <property type="term" value="F:protein serine/threonine kinase activity"/>
    <property type="evidence" value="ECO:0007669"/>
    <property type="project" value="UniProtKB-KW"/>
</dbReference>
<evidence type="ECO:0000256" key="8">
    <source>
        <dbReference type="ARBA" id="ARBA00048679"/>
    </source>
</evidence>
<evidence type="ECO:0000256" key="7">
    <source>
        <dbReference type="ARBA" id="ARBA00047899"/>
    </source>
</evidence>
<keyword evidence="10" id="KW-0472">Membrane</keyword>
<keyword evidence="5 12" id="KW-0418">Kinase</keyword>
<dbReference type="PROSITE" id="PS00107">
    <property type="entry name" value="PROTEIN_KINASE_ATP"/>
    <property type="match status" value="1"/>
</dbReference>
<dbReference type="PANTHER" id="PTHR24363">
    <property type="entry name" value="SERINE/THREONINE PROTEIN KINASE"/>
    <property type="match status" value="1"/>
</dbReference>
<accession>A0A8J7CBM3</accession>
<feature type="transmembrane region" description="Helical" evidence="10">
    <location>
        <begin position="406"/>
        <end position="430"/>
    </location>
</feature>
<evidence type="ECO:0000256" key="2">
    <source>
        <dbReference type="ARBA" id="ARBA00022527"/>
    </source>
</evidence>
<comment type="caution">
    <text evidence="12">The sequence shown here is derived from an EMBL/GenBank/DDBJ whole genome shotgun (WGS) entry which is preliminary data.</text>
</comment>
<dbReference type="EC" id="2.7.11.1" evidence="1"/>
<comment type="catalytic activity">
    <reaction evidence="7">
        <text>L-threonyl-[protein] + ATP = O-phospho-L-threonyl-[protein] + ADP + H(+)</text>
        <dbReference type="Rhea" id="RHEA:46608"/>
        <dbReference type="Rhea" id="RHEA-COMP:11060"/>
        <dbReference type="Rhea" id="RHEA-COMP:11605"/>
        <dbReference type="ChEBI" id="CHEBI:15378"/>
        <dbReference type="ChEBI" id="CHEBI:30013"/>
        <dbReference type="ChEBI" id="CHEBI:30616"/>
        <dbReference type="ChEBI" id="CHEBI:61977"/>
        <dbReference type="ChEBI" id="CHEBI:456216"/>
        <dbReference type="EC" id="2.7.11.1"/>
    </reaction>
</comment>
<keyword evidence="4 9" id="KW-0547">Nucleotide-binding</keyword>
<feature type="transmembrane region" description="Helical" evidence="10">
    <location>
        <begin position="373"/>
        <end position="394"/>
    </location>
</feature>
<dbReference type="SUPFAM" id="SSF56112">
    <property type="entry name" value="Protein kinase-like (PK-like)"/>
    <property type="match status" value="1"/>
</dbReference>
<evidence type="ECO:0000256" key="9">
    <source>
        <dbReference type="PROSITE-ProRule" id="PRU10141"/>
    </source>
</evidence>
<dbReference type="Gene3D" id="1.10.510.10">
    <property type="entry name" value="Transferase(Phosphotransferase) domain 1"/>
    <property type="match status" value="1"/>
</dbReference>
<evidence type="ECO:0000256" key="5">
    <source>
        <dbReference type="ARBA" id="ARBA00022777"/>
    </source>
</evidence>
<dbReference type="PANTHER" id="PTHR24363:SF0">
    <property type="entry name" value="SERINE_THREONINE KINASE LIKE DOMAIN CONTAINING 1"/>
    <property type="match status" value="1"/>
</dbReference>
<evidence type="ECO:0000256" key="6">
    <source>
        <dbReference type="ARBA" id="ARBA00022840"/>
    </source>
</evidence>
<evidence type="ECO:0000256" key="10">
    <source>
        <dbReference type="SAM" id="Phobius"/>
    </source>
</evidence>
<dbReference type="NCBIfam" id="NF045510">
    <property type="entry name" value="4Cys_prefix_kin"/>
    <property type="match status" value="1"/>
</dbReference>
<feature type="binding site" evidence="9">
    <location>
        <position position="66"/>
    </location>
    <ligand>
        <name>ATP</name>
        <dbReference type="ChEBI" id="CHEBI:30616"/>
    </ligand>
</feature>
<dbReference type="InterPro" id="IPR017441">
    <property type="entry name" value="Protein_kinase_ATP_BS"/>
</dbReference>
<keyword evidence="10" id="KW-1133">Transmembrane helix</keyword>
<comment type="catalytic activity">
    <reaction evidence="8">
        <text>L-seryl-[protein] + ATP = O-phospho-L-seryl-[protein] + ADP + H(+)</text>
        <dbReference type="Rhea" id="RHEA:17989"/>
        <dbReference type="Rhea" id="RHEA-COMP:9863"/>
        <dbReference type="Rhea" id="RHEA-COMP:11604"/>
        <dbReference type="ChEBI" id="CHEBI:15378"/>
        <dbReference type="ChEBI" id="CHEBI:29999"/>
        <dbReference type="ChEBI" id="CHEBI:30616"/>
        <dbReference type="ChEBI" id="CHEBI:83421"/>
        <dbReference type="ChEBI" id="CHEBI:456216"/>
        <dbReference type="EC" id="2.7.11.1"/>
    </reaction>
</comment>
<organism evidence="12 13">
    <name type="scientific">Iningainema tapete BLCC-T55</name>
    <dbReference type="NCBI Taxonomy" id="2748662"/>
    <lineage>
        <taxon>Bacteria</taxon>
        <taxon>Bacillati</taxon>
        <taxon>Cyanobacteriota</taxon>
        <taxon>Cyanophyceae</taxon>
        <taxon>Nostocales</taxon>
        <taxon>Scytonemataceae</taxon>
        <taxon>Iningainema tapete</taxon>
    </lineage>
</organism>
<keyword evidence="10" id="KW-0812">Transmembrane</keyword>
<dbReference type="GO" id="GO:0005524">
    <property type="term" value="F:ATP binding"/>
    <property type="evidence" value="ECO:0007669"/>
    <property type="project" value="UniProtKB-UniRule"/>
</dbReference>
<dbReference type="InterPro" id="IPR000719">
    <property type="entry name" value="Prot_kinase_dom"/>
</dbReference>
<dbReference type="SMART" id="SM00220">
    <property type="entry name" value="S_TKc"/>
    <property type="match status" value="1"/>
</dbReference>
<feature type="transmembrane region" description="Helical" evidence="10">
    <location>
        <begin position="340"/>
        <end position="367"/>
    </location>
</feature>
<feature type="domain" description="Protein kinase" evidence="11">
    <location>
        <begin position="36"/>
        <end position="305"/>
    </location>
</feature>
<keyword evidence="13" id="KW-1185">Reference proteome</keyword>
<reference evidence="12" key="1">
    <citation type="submission" date="2020-09" db="EMBL/GenBank/DDBJ databases">
        <title>Iningainema tapete sp. nov. (Scytonemataceae, Cyanobacteria) from greenhouses in central Florida (USA) produces two types of nodularin with biosynthetic potential for microcystin-LR and anabaenopeptins.</title>
        <authorList>
            <person name="Berthold D.E."/>
            <person name="Lefler F.W."/>
            <person name="Huang I.-S."/>
            <person name="Abdulla H."/>
            <person name="Zimba P.V."/>
            <person name="Laughinghouse H.D. IV."/>
        </authorList>
    </citation>
    <scope>NUCLEOTIDE SEQUENCE</scope>
    <source>
        <strain evidence="12">BLCCT55</strain>
    </source>
</reference>
<protein>
    <recommendedName>
        <fullName evidence="1">non-specific serine/threonine protein kinase</fullName>
        <ecNumber evidence="1">2.7.11.1</ecNumber>
    </recommendedName>
</protein>
<dbReference type="RefSeq" id="WP_190838293.1">
    <property type="nucleotide sequence ID" value="NZ_CAWPPI010000127.1"/>
</dbReference>
<dbReference type="Proteomes" id="UP000629098">
    <property type="component" value="Unassembled WGS sequence"/>
</dbReference>
<evidence type="ECO:0000256" key="4">
    <source>
        <dbReference type="ARBA" id="ARBA00022741"/>
    </source>
</evidence>
<keyword evidence="2" id="KW-0723">Serine/threonine-protein kinase</keyword>
<name>A0A8J7CBM3_9CYAN</name>
<dbReference type="CDD" id="cd14014">
    <property type="entry name" value="STKc_PknB_like"/>
    <property type="match status" value="1"/>
</dbReference>
<sequence>MICCLNPDCPNPQNPDGTNFCLSCGTGLVPILRNRYRIIAPLGGGGFGRTYLAEDLDKLNEQCVVKQLSPQVKGSWSLKKATELFEQEAKRLQQLGEHPQIPTLYGYFKQDNYLYLVQQYIKGQNLLQELQHQGAFNEAKIRELLSGLLPVLQTVHNLHVIHRDIKPDNIIRRSPPHPQLGSRDFVLIDFGVAKAATTTALAKPGTSIGSFGYAPIEQMQVGEAYPASDLYSLGATCFHLLTNIAPRDLWIKQGYGWISQWRQHVKQPISQELEQIIDKLLKENYRERYPSAKAAFQALNNHSIPPDTIIAPFPILPPQPPTTVPESSPRVVLTSSGSSLLLLVLLSFFGTAIASGIWLLILAGFIFASARPIFAKTYLLIISVITTLIVVFIFKSLPMQASFRGLLVIVLSTILAGLLAFTLITLSQIFNKFFARYF</sequence>
<dbReference type="Pfam" id="PF00069">
    <property type="entry name" value="Pkinase"/>
    <property type="match status" value="1"/>
</dbReference>
<dbReference type="InterPro" id="IPR011009">
    <property type="entry name" value="Kinase-like_dom_sf"/>
</dbReference>
<dbReference type="PROSITE" id="PS50011">
    <property type="entry name" value="PROTEIN_KINASE_DOM"/>
    <property type="match status" value="1"/>
</dbReference>
<evidence type="ECO:0000313" key="13">
    <source>
        <dbReference type="Proteomes" id="UP000629098"/>
    </source>
</evidence>
<dbReference type="EMBL" id="JACXAE010000127">
    <property type="protein sequence ID" value="MBD2778516.1"/>
    <property type="molecule type" value="Genomic_DNA"/>
</dbReference>
<proteinExistence type="predicted"/>
<dbReference type="AlphaFoldDB" id="A0A8J7CBM3"/>
<evidence type="ECO:0000313" key="12">
    <source>
        <dbReference type="EMBL" id="MBD2778516.1"/>
    </source>
</evidence>
<dbReference type="Gene3D" id="3.30.200.20">
    <property type="entry name" value="Phosphorylase Kinase, domain 1"/>
    <property type="match status" value="1"/>
</dbReference>
<evidence type="ECO:0000259" key="11">
    <source>
        <dbReference type="PROSITE" id="PS50011"/>
    </source>
</evidence>
<evidence type="ECO:0000256" key="3">
    <source>
        <dbReference type="ARBA" id="ARBA00022679"/>
    </source>
</evidence>
<evidence type="ECO:0000256" key="1">
    <source>
        <dbReference type="ARBA" id="ARBA00012513"/>
    </source>
</evidence>
<gene>
    <name evidence="12" type="ORF">ICL16_42360</name>
</gene>